<feature type="transmembrane region" description="Helical" evidence="2">
    <location>
        <begin position="190"/>
        <end position="215"/>
    </location>
</feature>
<feature type="transmembrane region" description="Helical" evidence="2">
    <location>
        <begin position="227"/>
        <end position="259"/>
    </location>
</feature>
<feature type="transmembrane region" description="Helical" evidence="2">
    <location>
        <begin position="342"/>
        <end position="364"/>
    </location>
</feature>
<evidence type="ECO:0000256" key="2">
    <source>
        <dbReference type="SAM" id="Phobius"/>
    </source>
</evidence>
<organism evidence="3 4">
    <name type="scientific">Nocardia jiangxiensis</name>
    <dbReference type="NCBI Taxonomy" id="282685"/>
    <lineage>
        <taxon>Bacteria</taxon>
        <taxon>Bacillati</taxon>
        <taxon>Actinomycetota</taxon>
        <taxon>Actinomycetes</taxon>
        <taxon>Mycobacteriales</taxon>
        <taxon>Nocardiaceae</taxon>
        <taxon>Nocardia</taxon>
    </lineage>
</organism>
<feature type="transmembrane region" description="Helical" evidence="2">
    <location>
        <begin position="311"/>
        <end position="336"/>
    </location>
</feature>
<proteinExistence type="predicted"/>
<keyword evidence="4" id="KW-1185">Reference proteome</keyword>
<keyword evidence="2" id="KW-0472">Membrane</keyword>
<evidence type="ECO:0008006" key="5">
    <source>
        <dbReference type="Google" id="ProtNLM"/>
    </source>
</evidence>
<feature type="compositionally biased region" description="Pro residues" evidence="1">
    <location>
        <begin position="45"/>
        <end position="59"/>
    </location>
</feature>
<keyword evidence="2" id="KW-0812">Transmembrane</keyword>
<comment type="caution">
    <text evidence="3">The sequence shown here is derived from an EMBL/GenBank/DDBJ whole genome shotgun (WGS) entry which is preliminary data.</text>
</comment>
<dbReference type="EMBL" id="JBIAQY010000009">
    <property type="protein sequence ID" value="MFF3571208.1"/>
    <property type="molecule type" value="Genomic_DNA"/>
</dbReference>
<protein>
    <recommendedName>
        <fullName evidence="5">Integral membrane protein</fullName>
    </recommendedName>
</protein>
<name>A0ABW6S6I9_9NOCA</name>
<reference evidence="3 4" key="1">
    <citation type="submission" date="2024-10" db="EMBL/GenBank/DDBJ databases">
        <title>The Natural Products Discovery Center: Release of the First 8490 Sequenced Strains for Exploring Actinobacteria Biosynthetic Diversity.</title>
        <authorList>
            <person name="Kalkreuter E."/>
            <person name="Kautsar S.A."/>
            <person name="Yang D."/>
            <person name="Bader C.D."/>
            <person name="Teijaro C.N."/>
            <person name="Fluegel L."/>
            <person name="Davis C.M."/>
            <person name="Simpson J.R."/>
            <person name="Lauterbach L."/>
            <person name="Steele A.D."/>
            <person name="Gui C."/>
            <person name="Meng S."/>
            <person name="Li G."/>
            <person name="Viehrig K."/>
            <person name="Ye F."/>
            <person name="Su P."/>
            <person name="Kiefer A.F."/>
            <person name="Nichols A."/>
            <person name="Cepeda A.J."/>
            <person name="Yan W."/>
            <person name="Fan B."/>
            <person name="Jiang Y."/>
            <person name="Adhikari A."/>
            <person name="Zheng C.-J."/>
            <person name="Schuster L."/>
            <person name="Cowan T.M."/>
            <person name="Smanski M.J."/>
            <person name="Chevrette M.G."/>
            <person name="De Carvalho L.P.S."/>
            <person name="Shen B."/>
        </authorList>
    </citation>
    <scope>NUCLEOTIDE SEQUENCE [LARGE SCALE GENOMIC DNA]</scope>
    <source>
        <strain evidence="3 4">NPDC002593</strain>
    </source>
</reference>
<accession>A0ABW6S6I9</accession>
<evidence type="ECO:0000313" key="4">
    <source>
        <dbReference type="Proteomes" id="UP001601992"/>
    </source>
</evidence>
<feature type="region of interest" description="Disordered" evidence="1">
    <location>
        <begin position="1"/>
        <end position="133"/>
    </location>
</feature>
<sequence length="376" mass="38752">MTETPHPAPGTSGEGTTEQPQPHPGYPQDAGSRSEGHARPGSATAPPPVAGGAPPPPPVFGATPASAQRPVSDYSQSQPGYGQSQPGYGQPGYGQPTTTPQPGYAPGPGYDPNTGQGYVPGTPQGAMPGQPPYGFPAPPPLGLSIGRALGYGWERLRANPIPWIAITLVGFVAYLAAMVVVRVADINSLIPILVVFLIVAVVVWLLQAAMIRGALYETDGTPPDFQAFFGFVNAGNVLLCALAVFASSVLAMVVMSVVFGLISEALATVLSVLAAIVVGFLCMFALHFVIDRDQNPIAAIRSSVRLVLSDIGKTATLAFAVLFMTMAALVVCVIGMVVAGTIGLIICSLSLLLVGPISVMALTYSYRALTDGLTLG</sequence>
<dbReference type="RefSeq" id="WP_245567898.1">
    <property type="nucleotide sequence ID" value="NZ_JBIAQY010000009.1"/>
</dbReference>
<gene>
    <name evidence="3" type="ORF">ACFYXQ_25845</name>
</gene>
<dbReference type="Proteomes" id="UP001601992">
    <property type="component" value="Unassembled WGS sequence"/>
</dbReference>
<feature type="transmembrane region" description="Helical" evidence="2">
    <location>
        <begin position="265"/>
        <end position="290"/>
    </location>
</feature>
<feature type="compositionally biased region" description="Low complexity" evidence="1">
    <location>
        <begin position="74"/>
        <end position="110"/>
    </location>
</feature>
<keyword evidence="2" id="KW-1133">Transmembrane helix</keyword>
<evidence type="ECO:0000256" key="1">
    <source>
        <dbReference type="SAM" id="MobiDB-lite"/>
    </source>
</evidence>
<evidence type="ECO:0000313" key="3">
    <source>
        <dbReference type="EMBL" id="MFF3571208.1"/>
    </source>
</evidence>
<feature type="transmembrane region" description="Helical" evidence="2">
    <location>
        <begin position="163"/>
        <end position="184"/>
    </location>
</feature>